<keyword evidence="2" id="KW-0472">Membrane</keyword>
<dbReference type="RefSeq" id="WP_055161237.1">
    <property type="nucleotide sequence ID" value="NZ_CABIWZ010000005.1"/>
</dbReference>
<sequence length="387" mass="43828">MDNPDRTPEKPGAAPGGKSLWQKKRKEILMGSAIALGLVFLGAWGIRALMPGHEPVKQTAAASIGLVDMQKVMEAHPDYEKLETLQKEYKSLELSLKDTEKLPEMKVEPPTVDAKPFDDSVWQKNAQTVIGGRSELEREAKKVEKAYREAHEAEYESRRKAVDEDYQNAILNLNIKIDNQKAMHHPWTKQQELDEEKAGWENQRELLKEERGMRQQELAKAWEREVNAYVQSVMGPKLAKWREQAKTALDQQKSESVRKQSEVQQRDTAAMQQEMQMTAAERLQQRAQIKEMMAQKAEEIQALDTHIRNDIAGKAAKIAILHHFTMVLANPAEDLAFKLPMDLPASMKPERFMPVVGSDTEDVTDELVSEVSTLESKDDADGSSEDS</sequence>
<organism evidence="3 4">
    <name type="scientific">Mitsuokella jalaludinii</name>
    <dbReference type="NCBI Taxonomy" id="187979"/>
    <lineage>
        <taxon>Bacteria</taxon>
        <taxon>Bacillati</taxon>
        <taxon>Bacillota</taxon>
        <taxon>Negativicutes</taxon>
        <taxon>Selenomonadales</taxon>
        <taxon>Selenomonadaceae</taxon>
        <taxon>Mitsuokella</taxon>
    </lineage>
</organism>
<feature type="compositionally biased region" description="Acidic residues" evidence="1">
    <location>
        <begin position="359"/>
        <end position="368"/>
    </location>
</feature>
<dbReference type="OrthoDB" id="1664663at2"/>
<keyword evidence="4" id="KW-1185">Reference proteome</keyword>
<evidence type="ECO:0000313" key="3">
    <source>
        <dbReference type="EMBL" id="CUN68207.1"/>
    </source>
</evidence>
<feature type="region of interest" description="Disordered" evidence="1">
    <location>
        <begin position="354"/>
        <end position="387"/>
    </location>
</feature>
<proteinExistence type="predicted"/>
<dbReference type="AlphaFoldDB" id="A0A173YX97"/>
<dbReference type="eggNOG" id="ENOG503309B">
    <property type="taxonomic scope" value="Bacteria"/>
</dbReference>
<accession>A0A173YX97</accession>
<dbReference type="EMBL" id="CYYU01000005">
    <property type="protein sequence ID" value="CUN68207.1"/>
    <property type="molecule type" value="Genomic_DNA"/>
</dbReference>
<evidence type="ECO:0000313" key="4">
    <source>
        <dbReference type="Proteomes" id="UP000095546"/>
    </source>
</evidence>
<dbReference type="STRING" id="187979.ERS852385_01086"/>
<evidence type="ECO:0000256" key="1">
    <source>
        <dbReference type="SAM" id="MobiDB-lite"/>
    </source>
</evidence>
<dbReference type="Proteomes" id="UP000095546">
    <property type="component" value="Unassembled WGS sequence"/>
</dbReference>
<protein>
    <submittedName>
        <fullName evidence="3">Outer membrane protein (OmpH-like)</fullName>
    </submittedName>
</protein>
<evidence type="ECO:0000256" key="2">
    <source>
        <dbReference type="SAM" id="Phobius"/>
    </source>
</evidence>
<reference evidence="3 4" key="1">
    <citation type="submission" date="2015-09" db="EMBL/GenBank/DDBJ databases">
        <authorList>
            <consortium name="Pathogen Informatics"/>
        </authorList>
    </citation>
    <scope>NUCLEOTIDE SEQUENCE [LARGE SCALE GENOMIC DNA]</scope>
    <source>
        <strain evidence="3 4">2789STDY5608828</strain>
    </source>
</reference>
<keyword evidence="2" id="KW-0812">Transmembrane</keyword>
<name>A0A173YX97_9FIRM</name>
<feature type="transmembrane region" description="Helical" evidence="2">
    <location>
        <begin position="28"/>
        <end position="50"/>
    </location>
</feature>
<keyword evidence="2" id="KW-1133">Transmembrane helix</keyword>
<gene>
    <name evidence="3" type="ORF">ERS852385_01086</name>
</gene>